<proteinExistence type="predicted"/>
<dbReference type="Proteomes" id="UP000751614">
    <property type="component" value="Unassembled WGS sequence"/>
</dbReference>
<evidence type="ECO:0000256" key="1">
    <source>
        <dbReference type="SAM" id="Phobius"/>
    </source>
</evidence>
<feature type="transmembrane region" description="Helical" evidence="1">
    <location>
        <begin position="7"/>
        <end position="26"/>
    </location>
</feature>
<keyword evidence="1" id="KW-0812">Transmembrane</keyword>
<reference evidence="2 3" key="1">
    <citation type="submission" date="2019-05" db="EMBL/GenBank/DDBJ databases">
        <title>Flagellimonas sp. AsT0115, sp. nov., isolated from a marine red algae, Asparagopsis taxiformis.</title>
        <authorList>
            <person name="Kim J."/>
            <person name="Jeong S.E."/>
            <person name="Jeon C.O."/>
        </authorList>
    </citation>
    <scope>NUCLEOTIDE SEQUENCE [LARGE SCALE GENOMIC DNA]</scope>
    <source>
        <strain evidence="2 3">AsT0115</strain>
    </source>
</reference>
<dbReference type="EMBL" id="VCNI01000002">
    <property type="protein sequence ID" value="TMU54429.1"/>
    <property type="molecule type" value="Genomic_DNA"/>
</dbReference>
<sequence>MNKIIKIVLIVIGLVAAVLWFSLPSADDPDAINSGSMNFMFVIMYILLAIAVVASLFFGLKKLLSTPGSLKKTLFALGGLAIVVAISYGLSSSEEAKAVADSFANNPNIVATEGTVKNIGMGLNVFFILTAVAVALMVFPGLKKMFVK</sequence>
<accession>A0ABY2WHV6</accession>
<gene>
    <name evidence="2" type="ORF">FGG15_09400</name>
</gene>
<feature type="transmembrane region" description="Helical" evidence="1">
    <location>
        <begin position="121"/>
        <end position="142"/>
    </location>
</feature>
<feature type="transmembrane region" description="Helical" evidence="1">
    <location>
        <begin position="72"/>
        <end position="90"/>
    </location>
</feature>
<feature type="transmembrane region" description="Helical" evidence="1">
    <location>
        <begin position="38"/>
        <end position="60"/>
    </location>
</feature>
<protein>
    <recommendedName>
        <fullName evidence="4">MotA/TolQ/ExbB proton channel family protein</fullName>
    </recommendedName>
</protein>
<evidence type="ECO:0008006" key="4">
    <source>
        <dbReference type="Google" id="ProtNLM"/>
    </source>
</evidence>
<keyword evidence="1" id="KW-0472">Membrane</keyword>
<comment type="caution">
    <text evidence="2">The sequence shown here is derived from an EMBL/GenBank/DDBJ whole genome shotgun (WGS) entry which is preliminary data.</text>
</comment>
<keyword evidence="1" id="KW-1133">Transmembrane helix</keyword>
<name>A0ABY2WHV6_9FLAO</name>
<keyword evidence="3" id="KW-1185">Reference proteome</keyword>
<organism evidence="2 3">
    <name type="scientific">Flagellimonas algicola</name>
    <dbReference type="NCBI Taxonomy" id="2583815"/>
    <lineage>
        <taxon>Bacteria</taxon>
        <taxon>Pseudomonadati</taxon>
        <taxon>Bacteroidota</taxon>
        <taxon>Flavobacteriia</taxon>
        <taxon>Flavobacteriales</taxon>
        <taxon>Flavobacteriaceae</taxon>
        <taxon>Flagellimonas</taxon>
    </lineage>
</organism>
<evidence type="ECO:0000313" key="2">
    <source>
        <dbReference type="EMBL" id="TMU54429.1"/>
    </source>
</evidence>
<evidence type="ECO:0000313" key="3">
    <source>
        <dbReference type="Proteomes" id="UP000751614"/>
    </source>
</evidence>
<dbReference type="RefSeq" id="WP_138835613.1">
    <property type="nucleotide sequence ID" value="NZ_VCNI01000002.1"/>
</dbReference>